<feature type="compositionally biased region" description="Polar residues" evidence="5">
    <location>
        <begin position="538"/>
        <end position="548"/>
    </location>
</feature>
<dbReference type="STRING" id="1288826.MSNKSG1_11023"/>
<evidence type="ECO:0000256" key="5">
    <source>
        <dbReference type="SAM" id="MobiDB-lite"/>
    </source>
</evidence>
<organism evidence="7 8">
    <name type="scientific">Marinobacter santoriniensis NKSG1</name>
    <dbReference type="NCBI Taxonomy" id="1288826"/>
    <lineage>
        <taxon>Bacteria</taxon>
        <taxon>Pseudomonadati</taxon>
        <taxon>Pseudomonadota</taxon>
        <taxon>Gammaproteobacteria</taxon>
        <taxon>Pseudomonadales</taxon>
        <taxon>Marinobacteraceae</taxon>
        <taxon>Marinobacter</taxon>
    </lineage>
</organism>
<evidence type="ECO:0000313" key="8">
    <source>
        <dbReference type="Proteomes" id="UP000011960"/>
    </source>
</evidence>
<dbReference type="Pfam" id="PF18884">
    <property type="entry name" value="TSP3_bac"/>
    <property type="match status" value="7"/>
</dbReference>
<evidence type="ECO:0000256" key="3">
    <source>
        <dbReference type="ARBA" id="ARBA00022729"/>
    </source>
</evidence>
<name>M7DFG2_9GAMM</name>
<comment type="subcellular location">
    <subcellularLocation>
        <location evidence="1">Secreted</location>
    </subcellularLocation>
</comment>
<dbReference type="PROSITE" id="PS51257">
    <property type="entry name" value="PROKAR_LIPOPROTEIN"/>
    <property type="match status" value="1"/>
</dbReference>
<dbReference type="eggNOG" id="COG1800">
    <property type="taxonomic scope" value="Bacteria"/>
</dbReference>
<dbReference type="SUPFAM" id="SSF103647">
    <property type="entry name" value="TSP type-3 repeat"/>
    <property type="match status" value="1"/>
</dbReference>
<comment type="caution">
    <text evidence="7">The sequence shown here is derived from an EMBL/GenBank/DDBJ whole genome shotgun (WGS) entry which is preliminary data.</text>
</comment>
<keyword evidence="4" id="KW-0106">Calcium</keyword>
<dbReference type="InterPro" id="IPR014755">
    <property type="entry name" value="Cu-Rt/internalin_Ig-like"/>
</dbReference>
<feature type="compositionally biased region" description="Polar residues" evidence="5">
    <location>
        <begin position="591"/>
        <end position="605"/>
    </location>
</feature>
<feature type="region of interest" description="Disordered" evidence="5">
    <location>
        <begin position="1460"/>
        <end position="1490"/>
    </location>
</feature>
<dbReference type="InterPro" id="IPR028974">
    <property type="entry name" value="TSP_type-3_rpt"/>
</dbReference>
<reference evidence="7 8" key="1">
    <citation type="journal article" date="2013" name="Genome Announc.">
        <title>Genome Sequence of Hydrothermal Arsenic-Respiring Bacterium Marinobacter santoriniensis NKSG1T.</title>
        <authorList>
            <person name="Handley K.M."/>
            <person name="Upton M."/>
            <person name="Beatson S.A."/>
            <person name="Hery M."/>
            <person name="Lloyd J.R."/>
        </authorList>
    </citation>
    <scope>NUCLEOTIDE SEQUENCE [LARGE SCALE GENOMIC DNA]</scope>
    <source>
        <strain evidence="7 8">NKSG1</strain>
    </source>
</reference>
<keyword evidence="8" id="KW-1185">Reference proteome</keyword>
<feature type="region of interest" description="Disordered" evidence="5">
    <location>
        <begin position="1286"/>
        <end position="1315"/>
    </location>
</feature>
<dbReference type="PANTHER" id="PTHR37467:SF1">
    <property type="entry name" value="EXPORTED CALCIUM-BINDING GLYCOPROTEIN"/>
    <property type="match status" value="1"/>
</dbReference>
<dbReference type="GO" id="GO:0005509">
    <property type="term" value="F:calcium ion binding"/>
    <property type="evidence" value="ECO:0007669"/>
    <property type="project" value="InterPro"/>
</dbReference>
<dbReference type="OrthoDB" id="6372180at2"/>
<dbReference type="PANTHER" id="PTHR37467">
    <property type="entry name" value="EXPORTED CALCIUM-BINDING GLYCOPROTEIN-RELATED"/>
    <property type="match status" value="1"/>
</dbReference>
<evidence type="ECO:0008006" key="9">
    <source>
        <dbReference type="Google" id="ProtNLM"/>
    </source>
</evidence>
<dbReference type="Gene3D" id="2.60.40.1220">
    <property type="match status" value="2"/>
</dbReference>
<keyword evidence="2" id="KW-0964">Secreted</keyword>
<dbReference type="InterPro" id="IPR059100">
    <property type="entry name" value="TSP3_bac"/>
</dbReference>
<evidence type="ECO:0000256" key="2">
    <source>
        <dbReference type="ARBA" id="ARBA00022525"/>
    </source>
</evidence>
<dbReference type="Gene3D" id="4.10.1080.10">
    <property type="entry name" value="TSP type-3 repeat"/>
    <property type="match status" value="2"/>
</dbReference>
<evidence type="ECO:0000256" key="1">
    <source>
        <dbReference type="ARBA" id="ARBA00004613"/>
    </source>
</evidence>
<sequence length="1729" mass="182296">MVASIPRLLLLALLALVLTACGGGGSDSVDESTDASGASVNSAELPAIRKVTALSRNYIEVRFATDVAPDISGNIFNYTITLSNGHSAPVVASYPGKDGTTVLLEIAPAEEDLQLVPNGTLTLDLVNIDDQPILFTGDGSEEPVIKNAVSLSDTQVFLEFNEPVSDSAGKIKSYQLSSESGQPLKIVAAAMGPQANTVMLTTEPQSDEYYNLEVTGVTGLVSGLPLLMSASASTFLGASLESAKAEAPSVVSAASLDNTRVLVVFNKAMSDQTVAPSNFSIVQENVNPEAGALLVVSARFASADRQAVELTTRSQNELTYEVTVTNATDMYGQQLKVSSGTTVTLTANTATFAGTPPRAEELVDTDGDGLYDNEEQAGYTVIIELANGDIVSRQVTSDPDRADTDGDGLSDSVELQYGMNPRVTDTDGDGLGDNLELNTIFSNPFAQDSDSDGLQDGFEHFDLKTSPILADTDGDQLSDYQELFELNRDPRVADLPEVSINVGDVRLQIDERYSYTDESGQLVTQESSTSSTLSQSENKSFSRSDNGTSEWAVGLSVRTGGGGGSFFGGEDSYTGGFEATASGSYASSSGWQTDRSSARESQQAYEQSLAKGQELSTTQSVTREVVGASIEVPVTITNDGSVPLTLSNLEITVLQQVGSQDKFLPVATLVSNSELTTGTPLTINLGGSFTERGPFVFSSREVFPNLVEALLRNPSALVFRVANYDVADELGRNFSFISQAARDRTASITLDFGDAAAAKNYLVATNGILTEDSQYLGGFSSSGRALGVPLAYLLEADLGLPRHQTAQDTVAAGYNGALESVAAGDDVLDVEANVIRAGANGWLETVPAGDDYVANPTGVSGIIAGLNKTADSIAQGDDIQLVPLNSNGLSLGTVIIGPGENGVLDTPAQGDDTVDFIGGYETSRTCSAFSANAGDVCRVDGDCQTGTCTGPQKLVRVKSLRNGDFNRAWVILTTGQVPDAADFDQVNVEPGNNLSLAFLQDLDGDGLFARNEFLYGSTDSDRDQLDNGTFGPGFASASQNCNSAKNCDGKPDSMDSDQDGLSDFAEVFVGWKVAVDGGALRQTFSSPRFRDTDGDGLDDIAEQDLREFCASGDARSQGLCAFQNEAPVEQADAIGIIAGKDKTASTTAMGDDEQLTPVATSGLAFGTPVVGPGPNGIMDSALAGDDVYEGASNIPPATDPTEPDTDRDNISDYAELNGFDAKLAIVDGGNGLAESARNGDDVQRVFINNPVSGAGVIILPGDNRIIDSPAGGDDYLRPAVTVETDPLRRDTDDDSVADGNERIRGSDPTVDDVADFSDMDQDGLTDAEESLGWLVPVVGGTAYPVNSSPSLPDTDFDGLPDFVERDLRTDPNKADTDGDGIGDYEEVADLSKYLTIAALYPNMNITSANTGGYGTDPTKADTDKDNLTDYQELIEGFRLSLPGDTLPTTVFTNPLFADTDLDGLEDGDERSRNTDPNNADTDGDGRKDGAEIQVGTNPLIPDVAFQIVLRDVITNDQCTDGGTNGGDSYAGEVLWWVVVDDPQTGGRTLLSDALDAEFFQGADEDLGAIFALDSAFDFDGDGTKETTFSFRDRVPGSFPLGSSPRACYYTRHWSQSSWLPLNKRSKVYTMVPGDSFGLQAQFVEQDGFISADCGVAPSYIPTVIDGKELNKIVRKRYSYSDLVNSSGVISLVSSDAMDVVNSGTCTIDFQIDIDVIGEAGPKPVGLRSP</sequence>
<dbReference type="InterPro" id="IPR053180">
    <property type="entry name" value="Ca-binding_acidic-repeat"/>
</dbReference>
<dbReference type="PATRIC" id="fig|1288826.3.peg.2180"/>
<feature type="compositionally biased region" description="Low complexity" evidence="5">
    <location>
        <begin position="521"/>
        <end position="537"/>
    </location>
</feature>
<evidence type="ECO:0000256" key="6">
    <source>
        <dbReference type="SAM" id="SignalP"/>
    </source>
</evidence>
<gene>
    <name evidence="7" type="ORF">MSNKSG1_11023</name>
</gene>
<feature type="region of interest" description="Disordered" evidence="5">
    <location>
        <begin position="584"/>
        <end position="605"/>
    </location>
</feature>
<dbReference type="Proteomes" id="UP000011960">
    <property type="component" value="Unassembled WGS sequence"/>
</dbReference>
<proteinExistence type="predicted"/>
<feature type="region of interest" description="Disordered" evidence="5">
    <location>
        <begin position="1187"/>
        <end position="1210"/>
    </location>
</feature>
<keyword evidence="3 6" id="KW-0732">Signal</keyword>
<evidence type="ECO:0000313" key="7">
    <source>
        <dbReference type="EMBL" id="EMP56402.1"/>
    </source>
</evidence>
<accession>M7DFG2</accession>
<dbReference type="RefSeq" id="WP_008939347.1">
    <property type="nucleotide sequence ID" value="NZ_APAT01000015.1"/>
</dbReference>
<feature type="signal peptide" evidence="6">
    <location>
        <begin position="1"/>
        <end position="22"/>
    </location>
</feature>
<dbReference type="EMBL" id="APAT01000015">
    <property type="protein sequence ID" value="EMP56402.1"/>
    <property type="molecule type" value="Genomic_DNA"/>
</dbReference>
<evidence type="ECO:0000256" key="4">
    <source>
        <dbReference type="ARBA" id="ARBA00022837"/>
    </source>
</evidence>
<feature type="region of interest" description="Disordered" evidence="5">
    <location>
        <begin position="516"/>
        <end position="548"/>
    </location>
</feature>
<feature type="chain" id="PRO_5004081312" description="SbsA Ig-like domain-containing protein" evidence="6">
    <location>
        <begin position="23"/>
        <end position="1729"/>
    </location>
</feature>
<protein>
    <recommendedName>
        <fullName evidence="9">SbsA Ig-like domain-containing protein</fullName>
    </recommendedName>
</protein>